<proteinExistence type="predicted"/>
<gene>
    <name evidence="1" type="ORF">TrRE_jg10759</name>
</gene>
<accession>A0A9W6ZJ48</accession>
<evidence type="ECO:0000313" key="2">
    <source>
        <dbReference type="Proteomes" id="UP001165082"/>
    </source>
</evidence>
<feature type="non-terminal residue" evidence="1">
    <location>
        <position position="121"/>
    </location>
</feature>
<dbReference type="Proteomes" id="UP001165082">
    <property type="component" value="Unassembled WGS sequence"/>
</dbReference>
<protein>
    <submittedName>
        <fullName evidence="1">Uncharacterized protein</fullName>
    </submittedName>
</protein>
<comment type="caution">
    <text evidence="1">The sequence shown here is derived from an EMBL/GenBank/DDBJ whole genome shotgun (WGS) entry which is preliminary data.</text>
</comment>
<evidence type="ECO:0000313" key="1">
    <source>
        <dbReference type="EMBL" id="GMH53691.1"/>
    </source>
</evidence>
<dbReference type="AlphaFoldDB" id="A0A9W6ZJ48"/>
<name>A0A9W6ZJ48_9STRA</name>
<sequence length="121" mass="13314">MSKEMAHFEALMARKDAHPDEFRSAFAALAEENESFKATTIEDEATILSKDKTIKSLEDEVRELRATALKDPITEGAARGVATDGIGPIESSNDNEIAMLRQKINHLEDNAAAEVERLNAE</sequence>
<dbReference type="EMBL" id="BRXZ01002065">
    <property type="protein sequence ID" value="GMH53691.1"/>
    <property type="molecule type" value="Genomic_DNA"/>
</dbReference>
<organism evidence="1 2">
    <name type="scientific">Triparma retinervis</name>
    <dbReference type="NCBI Taxonomy" id="2557542"/>
    <lineage>
        <taxon>Eukaryota</taxon>
        <taxon>Sar</taxon>
        <taxon>Stramenopiles</taxon>
        <taxon>Ochrophyta</taxon>
        <taxon>Bolidophyceae</taxon>
        <taxon>Parmales</taxon>
        <taxon>Triparmaceae</taxon>
        <taxon>Triparma</taxon>
    </lineage>
</organism>
<reference evidence="1" key="1">
    <citation type="submission" date="2022-07" db="EMBL/GenBank/DDBJ databases">
        <title>Genome analysis of Parmales, a sister group of diatoms, reveals the evolutionary specialization of diatoms from phago-mixotrophs to photoautotrophs.</title>
        <authorList>
            <person name="Ban H."/>
            <person name="Sato S."/>
            <person name="Yoshikawa S."/>
            <person name="Kazumasa Y."/>
            <person name="Nakamura Y."/>
            <person name="Ichinomiya M."/>
            <person name="Saitoh K."/>
            <person name="Sato N."/>
            <person name="Blanc-Mathieu R."/>
            <person name="Endo H."/>
            <person name="Kuwata A."/>
            <person name="Ogata H."/>
        </authorList>
    </citation>
    <scope>NUCLEOTIDE SEQUENCE</scope>
</reference>
<keyword evidence="2" id="KW-1185">Reference proteome</keyword>